<dbReference type="Proteomes" id="UP000076078">
    <property type="component" value="Unassembled WGS sequence"/>
</dbReference>
<dbReference type="OMA" id="YINHTIF"/>
<evidence type="ECO:0000256" key="1">
    <source>
        <dbReference type="ARBA" id="ARBA00022737"/>
    </source>
</evidence>
<accession>A0A151Z9J2</accession>
<dbReference type="Pfam" id="PF05725">
    <property type="entry name" value="FNIP"/>
    <property type="match status" value="3"/>
</dbReference>
<reference evidence="2 3" key="1">
    <citation type="submission" date="2015-12" db="EMBL/GenBank/DDBJ databases">
        <title>Dictyostelia acquired genes for synthesis and detection of signals that induce cell-type specialization by lateral gene transfer from prokaryotes.</title>
        <authorList>
            <person name="Gloeckner G."/>
            <person name="Schaap P."/>
        </authorList>
    </citation>
    <scope>NUCLEOTIDE SEQUENCE [LARGE SCALE GENOMIC DNA]</scope>
    <source>
        <strain evidence="2 3">TK</strain>
    </source>
</reference>
<dbReference type="InterPro" id="IPR032675">
    <property type="entry name" value="LRR_dom_sf"/>
</dbReference>
<sequence>MQHKTFANLVIVSYIIKSFRNDTDIINLLVTCKELYSHHKSLRFINFPIEYYSKCIQMNIDVSHVPTLFKQIFLYESQHYHIFKTDLVKRLSVFKITLSPHLDRMCPDVLDKDLVPQGTHKLHIGGSFKGTVPEDILPQSLENLKFNYNFNQPFTNSRQFPSHLVKLFLGSSFDHGFPENILPQSLKKLSLPGLCVTPLSQVSMPDSITSLRLGDKYNHPIDILPKSLMVLILGNEFTYEESLMQSLPPSCTKLRTGRTYNVEFVPKGIKKLRLGYGYNIKFEPGQFPEGLKSLNVGHNYYHEMERGVFPSTLKSLFLRGDHALNLKSGMLPNLTKLHLGLHPYDPFGDGILPDTLKTLYLKSSFSRRINQFPPNLEFLSVGIHFPYECLRDVKSLKILNFSVKYYTKLKPGDLPDSLEEIIISQCAELAEGVLPNSGNLKILRVNSLYRHINLNVPPCVKHVIYFTEEDGKTYMI</sequence>
<dbReference type="PANTHER" id="PTHR32134:SF92">
    <property type="entry name" value="FNIP REPEAT-CONTAINING PROTEIN"/>
    <property type="match status" value="1"/>
</dbReference>
<evidence type="ECO:0000313" key="3">
    <source>
        <dbReference type="Proteomes" id="UP000076078"/>
    </source>
</evidence>
<dbReference type="Gene3D" id="3.80.10.10">
    <property type="entry name" value="Ribonuclease Inhibitor"/>
    <property type="match status" value="1"/>
</dbReference>
<dbReference type="AlphaFoldDB" id="A0A151Z9J2"/>
<dbReference type="InterPro" id="IPR051251">
    <property type="entry name" value="STK_FNIP-Repeat"/>
</dbReference>
<keyword evidence="3" id="KW-1185">Reference proteome</keyword>
<dbReference type="SUPFAM" id="SSF52058">
    <property type="entry name" value="L domain-like"/>
    <property type="match status" value="1"/>
</dbReference>
<dbReference type="STRING" id="361077.A0A151Z9J2"/>
<name>A0A151Z9J2_TIELA</name>
<organism evidence="2 3">
    <name type="scientific">Tieghemostelium lacteum</name>
    <name type="common">Slime mold</name>
    <name type="synonym">Dictyostelium lacteum</name>
    <dbReference type="NCBI Taxonomy" id="361077"/>
    <lineage>
        <taxon>Eukaryota</taxon>
        <taxon>Amoebozoa</taxon>
        <taxon>Evosea</taxon>
        <taxon>Eumycetozoa</taxon>
        <taxon>Dictyostelia</taxon>
        <taxon>Dictyosteliales</taxon>
        <taxon>Raperosteliaceae</taxon>
        <taxon>Tieghemostelium</taxon>
    </lineage>
</organism>
<dbReference type="EMBL" id="LODT01000037">
    <property type="protein sequence ID" value="KYQ90544.1"/>
    <property type="molecule type" value="Genomic_DNA"/>
</dbReference>
<proteinExistence type="predicted"/>
<gene>
    <name evidence="2" type="ORF">DLAC_09169</name>
</gene>
<dbReference type="OrthoDB" id="18551at2759"/>
<protein>
    <submittedName>
        <fullName evidence="2">Putative calmodulin-binding protein</fullName>
    </submittedName>
</protein>
<evidence type="ECO:0000313" key="2">
    <source>
        <dbReference type="EMBL" id="KYQ90544.1"/>
    </source>
</evidence>
<dbReference type="InterPro" id="IPR008615">
    <property type="entry name" value="FNIP"/>
</dbReference>
<dbReference type="PANTHER" id="PTHR32134">
    <property type="entry name" value="FNIP REPEAT-CONTAINING PROTEIN"/>
    <property type="match status" value="1"/>
</dbReference>
<dbReference type="InParanoid" id="A0A151Z9J2"/>
<comment type="caution">
    <text evidence="2">The sequence shown here is derived from an EMBL/GenBank/DDBJ whole genome shotgun (WGS) entry which is preliminary data.</text>
</comment>
<keyword evidence="1" id="KW-0677">Repeat</keyword>